<dbReference type="GO" id="GO:0005743">
    <property type="term" value="C:mitochondrial inner membrane"/>
    <property type="evidence" value="ECO:0007669"/>
    <property type="project" value="TreeGrafter"/>
</dbReference>
<feature type="region of interest" description="Disordered" evidence="1">
    <location>
        <begin position="48"/>
        <end position="73"/>
    </location>
</feature>
<evidence type="ECO:0000313" key="3">
    <source>
        <dbReference type="Proteomes" id="UP001146351"/>
    </source>
</evidence>
<gene>
    <name evidence="2" type="ORF">N7492_010337</name>
</gene>
<organism evidence="2 3">
    <name type="scientific">Penicillium capsulatum</name>
    <dbReference type="NCBI Taxonomy" id="69766"/>
    <lineage>
        <taxon>Eukaryota</taxon>
        <taxon>Fungi</taxon>
        <taxon>Dikarya</taxon>
        <taxon>Ascomycota</taxon>
        <taxon>Pezizomycotina</taxon>
        <taxon>Eurotiomycetes</taxon>
        <taxon>Eurotiomycetidae</taxon>
        <taxon>Eurotiales</taxon>
        <taxon>Aspergillaceae</taxon>
        <taxon>Penicillium</taxon>
    </lineage>
</organism>
<dbReference type="InterPro" id="IPR007849">
    <property type="entry name" value="ATP10"/>
</dbReference>
<accession>A0A9W9HM91</accession>
<reference evidence="2" key="1">
    <citation type="submission" date="2022-11" db="EMBL/GenBank/DDBJ databases">
        <authorList>
            <person name="Petersen C."/>
        </authorList>
    </citation>
    <scope>NUCLEOTIDE SEQUENCE</scope>
    <source>
        <strain evidence="2">IBT 21917</strain>
    </source>
</reference>
<dbReference type="PANTHER" id="PTHR28106">
    <property type="entry name" value="MITOCHONDRIAL ATPASE COMPLEX SUBUNIT ATP10"/>
    <property type="match status" value="1"/>
</dbReference>
<dbReference type="GO" id="GO:0033615">
    <property type="term" value="P:mitochondrial proton-transporting ATP synthase complex assembly"/>
    <property type="evidence" value="ECO:0007669"/>
    <property type="project" value="TreeGrafter"/>
</dbReference>
<evidence type="ECO:0008006" key="4">
    <source>
        <dbReference type="Google" id="ProtNLM"/>
    </source>
</evidence>
<dbReference type="OrthoDB" id="17089at2759"/>
<proteinExistence type="predicted"/>
<keyword evidence="3" id="KW-1185">Reference proteome</keyword>
<dbReference type="Pfam" id="PF05176">
    <property type="entry name" value="ATP-synt_10"/>
    <property type="match status" value="1"/>
</dbReference>
<sequence length="357" mass="40668">MWKSAFPTPLVSESALLRAGRCLSCEYRIIPTLSQLRTHYSIRHYATKNSAKEPESSPGGPKITTPPPSRHRAAPLRRQFVPNPVADPSAKADDADVVLPTLDRPIGVAAPPIEGENTGVDSRTMRQRRDDFVDYDKHLERRKELTRKVARPYFRDWTNLKYHDGKTFISNPRVFKSEFAGYFPNLQGLTLASRKEPKDTTTVLRGKISLVSLFSNRYADSHVETFLGTKNNPELANILEQEGQHAQRVYINVPDNRMLTWLVRMCMSSIQKSYPKEDHARYFLVRSGFNEQLKEAIGIMNKAVGYVYLVDADCRIRWAGSGNAQPEELENLNTALKRLIAEKKEFPESLRVNRHEG</sequence>
<dbReference type="Proteomes" id="UP001146351">
    <property type="component" value="Unassembled WGS sequence"/>
</dbReference>
<dbReference type="EMBL" id="JAPQKO010000008">
    <property type="protein sequence ID" value="KAJ5152042.1"/>
    <property type="molecule type" value="Genomic_DNA"/>
</dbReference>
<protein>
    <recommendedName>
        <fullName evidence="4">Mitochondrial ATPase complex subunit ATP10</fullName>
    </recommendedName>
</protein>
<evidence type="ECO:0000313" key="2">
    <source>
        <dbReference type="EMBL" id="KAJ5152042.1"/>
    </source>
</evidence>
<evidence type="ECO:0000256" key="1">
    <source>
        <dbReference type="SAM" id="MobiDB-lite"/>
    </source>
</evidence>
<dbReference type="PANTHER" id="PTHR28106:SF1">
    <property type="entry name" value="MITOCHONDRIAL ATPASE COMPLEX SUBUNIT ATP10"/>
    <property type="match status" value="1"/>
</dbReference>
<reference evidence="2" key="2">
    <citation type="journal article" date="2023" name="IMA Fungus">
        <title>Comparative genomic study of the Penicillium genus elucidates a diverse pangenome and 15 lateral gene transfer events.</title>
        <authorList>
            <person name="Petersen C."/>
            <person name="Sorensen T."/>
            <person name="Nielsen M.R."/>
            <person name="Sondergaard T.E."/>
            <person name="Sorensen J.L."/>
            <person name="Fitzpatrick D.A."/>
            <person name="Frisvad J.C."/>
            <person name="Nielsen K.L."/>
        </authorList>
    </citation>
    <scope>NUCLEOTIDE SEQUENCE</scope>
    <source>
        <strain evidence="2">IBT 21917</strain>
    </source>
</reference>
<name>A0A9W9HM91_9EURO</name>
<comment type="caution">
    <text evidence="2">The sequence shown here is derived from an EMBL/GenBank/DDBJ whole genome shotgun (WGS) entry which is preliminary data.</text>
</comment>
<dbReference type="AlphaFoldDB" id="A0A9W9HM91"/>